<name>A0ABY4CI89_9BACL</name>
<evidence type="ECO:0000256" key="3">
    <source>
        <dbReference type="ARBA" id="ARBA00022741"/>
    </source>
</evidence>
<dbReference type="RefSeq" id="WP_347436929.1">
    <property type="nucleotide sequence ID" value="NZ_CP089291.1"/>
</dbReference>
<dbReference type="NCBIfam" id="TIGR01923">
    <property type="entry name" value="menE"/>
    <property type="match status" value="1"/>
</dbReference>
<organism evidence="8 9">
    <name type="scientific">Fodinisporobacter ferrooxydans</name>
    <dbReference type="NCBI Taxonomy" id="2901836"/>
    <lineage>
        <taxon>Bacteria</taxon>
        <taxon>Bacillati</taxon>
        <taxon>Bacillota</taxon>
        <taxon>Bacilli</taxon>
        <taxon>Bacillales</taxon>
        <taxon>Alicyclobacillaceae</taxon>
        <taxon>Fodinisporobacter</taxon>
    </lineage>
</organism>
<comment type="catalytic activity">
    <reaction evidence="5">
        <text>2-succinylbenzoate + ATP + CoA = 2-succinylbenzoyl-CoA + AMP + diphosphate</text>
        <dbReference type="Rhea" id="RHEA:17009"/>
        <dbReference type="ChEBI" id="CHEBI:18325"/>
        <dbReference type="ChEBI" id="CHEBI:30616"/>
        <dbReference type="ChEBI" id="CHEBI:33019"/>
        <dbReference type="ChEBI" id="CHEBI:57287"/>
        <dbReference type="ChEBI" id="CHEBI:57364"/>
        <dbReference type="ChEBI" id="CHEBI:456215"/>
        <dbReference type="EC" id="6.2.1.26"/>
    </reaction>
</comment>
<gene>
    <name evidence="5" type="primary">menE</name>
    <name evidence="8" type="ORF">LSG31_20640</name>
</gene>
<protein>
    <recommendedName>
        <fullName evidence="5">2-succinylbenzoate--CoA ligase</fullName>
        <ecNumber evidence="5">6.2.1.26</ecNumber>
    </recommendedName>
    <alternativeName>
        <fullName evidence="5">o-succinylbenzoyl-CoA synthetase</fullName>
        <shortName evidence="5">OSB-CoA synthetase</shortName>
    </alternativeName>
</protein>
<evidence type="ECO:0000259" key="6">
    <source>
        <dbReference type="Pfam" id="PF00501"/>
    </source>
</evidence>
<sequence>MTHTIVPNWLRKRADLTPERPAVILHDNIVTFAELDKRAQSVARRLIRMGVHKGDHVALLFPNGLEIIELIHGLEYIGAVMVLLNTRLSAHELAWQIEDANVAHVLYDLSFLEKVQEIRQNHRLPHLAWRTVSEMMEHPETATEELQMEFDLDQTHTIIYTSGTTGYPKGVQLCYGNHWWSAIGSALNLGLHLDDRWLACVPMFHVSGLSILMRSVMYGIAMVVLESFDPKQVNDAIIRQHVTIVSVVSAMLKQMVDELEDSHRRYPETFRCMLLGGGPAPLPILEACKAFDIPIYQTYGMTETASQIVTLSPEYMLQKLGSAGKPLFQAQLQIVQDGEVQKPMQAGEILVKGPNVTKGYWNRADATAHVFTQGWLHTGDIGYLDEDGFLYVLDRRSDLIVSGGENIYPAELEAVLLSHPAILEAGVTGMEDPVWGKIPAAFVKIRPGQIIDEKELKTFCFGKLASYKIPKCFYSVVQLPRNASNKLLRRELLGLVDATGTRKI</sequence>
<dbReference type="InterPro" id="IPR042099">
    <property type="entry name" value="ANL_N_sf"/>
</dbReference>
<comment type="similarity">
    <text evidence="5">Belongs to the ATP-dependent AMP-binding enzyme family. MenE subfamily.</text>
</comment>
<dbReference type="NCBIfam" id="NF002966">
    <property type="entry name" value="PRK03640.1"/>
    <property type="match status" value="1"/>
</dbReference>
<dbReference type="InterPro" id="IPR050237">
    <property type="entry name" value="ATP-dep_AMP-bd_enzyme"/>
</dbReference>
<comment type="pathway">
    <text evidence="5">Quinol/quinone metabolism; 1,4-dihydroxy-2-naphthoate biosynthesis; 1,4-dihydroxy-2-naphthoate from chorismate: step 5/7.</text>
</comment>
<evidence type="ECO:0000256" key="2">
    <source>
        <dbReference type="ARBA" id="ARBA00022598"/>
    </source>
</evidence>
<dbReference type="InterPro" id="IPR000873">
    <property type="entry name" value="AMP-dep_synth/lig_dom"/>
</dbReference>
<dbReference type="Pfam" id="PF00501">
    <property type="entry name" value="AMP-binding"/>
    <property type="match status" value="1"/>
</dbReference>
<evidence type="ECO:0000256" key="1">
    <source>
        <dbReference type="ARBA" id="ARBA00022428"/>
    </source>
</evidence>
<dbReference type="GO" id="GO:0008756">
    <property type="term" value="F:o-succinylbenzoate-CoA ligase activity"/>
    <property type="evidence" value="ECO:0007669"/>
    <property type="project" value="UniProtKB-EC"/>
</dbReference>
<dbReference type="PANTHER" id="PTHR43767">
    <property type="entry name" value="LONG-CHAIN-FATTY-ACID--COA LIGASE"/>
    <property type="match status" value="1"/>
</dbReference>
<evidence type="ECO:0000313" key="8">
    <source>
        <dbReference type="EMBL" id="UOF90237.1"/>
    </source>
</evidence>
<dbReference type="HAMAP" id="MF_00731">
    <property type="entry name" value="MenE"/>
    <property type="match status" value="1"/>
</dbReference>
<dbReference type="Gene3D" id="3.30.300.30">
    <property type="match status" value="1"/>
</dbReference>
<keyword evidence="1 5" id="KW-0474">Menaquinone biosynthesis</keyword>
<proteinExistence type="inferred from homology"/>
<comment type="function">
    <text evidence="5">Converts 2-succinylbenzoate (OSB) to 2-succinylbenzoyl-CoA (OSB-CoA).</text>
</comment>
<keyword evidence="9" id="KW-1185">Reference proteome</keyword>
<reference evidence="8" key="1">
    <citation type="submission" date="2021-12" db="EMBL/GenBank/DDBJ databases">
        <title>Alicyclobacillaceae gen. nov., sp. nov., isolated from chalcocite enrichment system.</title>
        <authorList>
            <person name="Jiang Z."/>
        </authorList>
    </citation>
    <scope>NUCLEOTIDE SEQUENCE</scope>
    <source>
        <strain evidence="8">MYW30-H2</strain>
    </source>
</reference>
<feature type="domain" description="AMP-binding enzyme C-terminal" evidence="7">
    <location>
        <begin position="411"/>
        <end position="486"/>
    </location>
</feature>
<dbReference type="Proteomes" id="UP000830167">
    <property type="component" value="Chromosome"/>
</dbReference>
<feature type="domain" description="AMP-dependent synthetase/ligase" evidence="6">
    <location>
        <begin position="11"/>
        <end position="361"/>
    </location>
</feature>
<comment type="pathway">
    <text evidence="5">Quinol/quinone metabolism; menaquinone biosynthesis.</text>
</comment>
<dbReference type="InterPro" id="IPR010192">
    <property type="entry name" value="MenE"/>
</dbReference>
<dbReference type="PANTHER" id="PTHR43767:SF1">
    <property type="entry name" value="NONRIBOSOMAL PEPTIDE SYNTHASE PES1 (EUROFUNG)-RELATED"/>
    <property type="match status" value="1"/>
</dbReference>
<evidence type="ECO:0000259" key="7">
    <source>
        <dbReference type="Pfam" id="PF13193"/>
    </source>
</evidence>
<dbReference type="SUPFAM" id="SSF56801">
    <property type="entry name" value="Acetyl-CoA synthetase-like"/>
    <property type="match status" value="1"/>
</dbReference>
<dbReference type="Pfam" id="PF13193">
    <property type="entry name" value="AMP-binding_C"/>
    <property type="match status" value="1"/>
</dbReference>
<dbReference type="Gene3D" id="3.40.50.12780">
    <property type="entry name" value="N-terminal domain of ligase-like"/>
    <property type="match status" value="1"/>
</dbReference>
<accession>A0ABY4CI89</accession>
<keyword evidence="3 5" id="KW-0547">Nucleotide-binding</keyword>
<evidence type="ECO:0000256" key="4">
    <source>
        <dbReference type="ARBA" id="ARBA00022840"/>
    </source>
</evidence>
<dbReference type="InterPro" id="IPR025110">
    <property type="entry name" value="AMP-bd_C"/>
</dbReference>
<evidence type="ECO:0000256" key="5">
    <source>
        <dbReference type="HAMAP-Rule" id="MF_00731"/>
    </source>
</evidence>
<dbReference type="CDD" id="cd05912">
    <property type="entry name" value="OSB_CoA_lg"/>
    <property type="match status" value="1"/>
</dbReference>
<dbReference type="InterPro" id="IPR045851">
    <property type="entry name" value="AMP-bd_C_sf"/>
</dbReference>
<dbReference type="InterPro" id="IPR020845">
    <property type="entry name" value="AMP-binding_CS"/>
</dbReference>
<dbReference type="EC" id="6.2.1.26" evidence="5"/>
<keyword evidence="2 5" id="KW-0436">Ligase</keyword>
<dbReference type="PROSITE" id="PS00455">
    <property type="entry name" value="AMP_BINDING"/>
    <property type="match status" value="1"/>
</dbReference>
<evidence type="ECO:0000313" key="9">
    <source>
        <dbReference type="Proteomes" id="UP000830167"/>
    </source>
</evidence>
<keyword evidence="4 5" id="KW-0067">ATP-binding</keyword>
<dbReference type="EMBL" id="CP089291">
    <property type="protein sequence ID" value="UOF90237.1"/>
    <property type="molecule type" value="Genomic_DNA"/>
</dbReference>